<organism evidence="2 3">
    <name type="scientific">Malus domestica</name>
    <name type="common">Apple</name>
    <name type="synonym">Pyrus malus</name>
    <dbReference type="NCBI Taxonomy" id="3750"/>
    <lineage>
        <taxon>Eukaryota</taxon>
        <taxon>Viridiplantae</taxon>
        <taxon>Streptophyta</taxon>
        <taxon>Embryophyta</taxon>
        <taxon>Tracheophyta</taxon>
        <taxon>Spermatophyta</taxon>
        <taxon>Magnoliopsida</taxon>
        <taxon>eudicotyledons</taxon>
        <taxon>Gunneridae</taxon>
        <taxon>Pentapetalae</taxon>
        <taxon>rosids</taxon>
        <taxon>fabids</taxon>
        <taxon>Rosales</taxon>
        <taxon>Rosaceae</taxon>
        <taxon>Amygdaloideae</taxon>
        <taxon>Maleae</taxon>
        <taxon>Malus</taxon>
    </lineage>
</organism>
<reference evidence="2 3" key="1">
    <citation type="submission" date="2018-10" db="EMBL/GenBank/DDBJ databases">
        <title>A high-quality apple genome assembly.</title>
        <authorList>
            <person name="Hu J."/>
        </authorList>
    </citation>
    <scope>NUCLEOTIDE SEQUENCE [LARGE SCALE GENOMIC DNA]</scope>
    <source>
        <strain evidence="3">cv. HFTH1</strain>
        <tissue evidence="2">Young leaf</tissue>
    </source>
</reference>
<evidence type="ECO:0000313" key="3">
    <source>
        <dbReference type="Proteomes" id="UP000290289"/>
    </source>
</evidence>
<sequence length="64" mass="7030">ISTTRKDYKSILCQRQPIPPTQSSKPILAQNHPEPGGRRYEGSLGIKVGVLEEPSSRNPNTTSI</sequence>
<evidence type="ECO:0000313" key="2">
    <source>
        <dbReference type="EMBL" id="RXI09480.1"/>
    </source>
</evidence>
<protein>
    <submittedName>
        <fullName evidence="2">Uncharacterized protein</fullName>
    </submittedName>
</protein>
<evidence type="ECO:0000256" key="1">
    <source>
        <dbReference type="SAM" id="MobiDB-lite"/>
    </source>
</evidence>
<gene>
    <name evidence="2" type="ORF">DVH24_034097</name>
</gene>
<dbReference type="Proteomes" id="UP000290289">
    <property type="component" value="Chromosome 1"/>
</dbReference>
<dbReference type="AlphaFoldDB" id="A0A498KMV6"/>
<comment type="caution">
    <text evidence="2">The sequence shown here is derived from an EMBL/GenBank/DDBJ whole genome shotgun (WGS) entry which is preliminary data.</text>
</comment>
<name>A0A498KMV6_MALDO</name>
<dbReference type="EMBL" id="RDQH01000327">
    <property type="protein sequence ID" value="RXI09480.1"/>
    <property type="molecule type" value="Genomic_DNA"/>
</dbReference>
<accession>A0A498KMV6</accession>
<feature type="non-terminal residue" evidence="2">
    <location>
        <position position="1"/>
    </location>
</feature>
<proteinExistence type="predicted"/>
<keyword evidence="3" id="KW-1185">Reference proteome</keyword>
<feature type="region of interest" description="Disordered" evidence="1">
    <location>
        <begin position="1"/>
        <end position="40"/>
    </location>
</feature>